<sequence length="90" mass="9211">MALLGQGFLLAIGGNDGKVQNFEYAAAGARSDDLLLLCERRDANNVGIANARVHESGGALGGGRMVEDSSSVAGGLIATAVSLRLVRQIN</sequence>
<dbReference type="EMBL" id="CM010715">
    <property type="protein sequence ID" value="RZC43828.1"/>
    <property type="molecule type" value="Genomic_DNA"/>
</dbReference>
<name>A0A4Y7I8K5_PAPSO</name>
<accession>A0A4Y7I8K5</accession>
<gene>
    <name evidence="1" type="ORF">C5167_036775</name>
</gene>
<evidence type="ECO:0000313" key="2">
    <source>
        <dbReference type="Proteomes" id="UP000316621"/>
    </source>
</evidence>
<dbReference type="Gramene" id="RZC43828">
    <property type="protein sequence ID" value="RZC43828"/>
    <property type="gene ID" value="C5167_036775"/>
</dbReference>
<evidence type="ECO:0000313" key="1">
    <source>
        <dbReference type="EMBL" id="RZC43828.1"/>
    </source>
</evidence>
<protein>
    <submittedName>
        <fullName evidence="1">Uncharacterized protein</fullName>
    </submittedName>
</protein>
<keyword evidence="2" id="KW-1185">Reference proteome</keyword>
<dbReference type="STRING" id="3469.A0A4Y7I8K5"/>
<dbReference type="Proteomes" id="UP000316621">
    <property type="component" value="Chromosome 1"/>
</dbReference>
<dbReference type="AlphaFoldDB" id="A0A4Y7I8K5"/>
<organism evidence="1 2">
    <name type="scientific">Papaver somniferum</name>
    <name type="common">Opium poppy</name>
    <dbReference type="NCBI Taxonomy" id="3469"/>
    <lineage>
        <taxon>Eukaryota</taxon>
        <taxon>Viridiplantae</taxon>
        <taxon>Streptophyta</taxon>
        <taxon>Embryophyta</taxon>
        <taxon>Tracheophyta</taxon>
        <taxon>Spermatophyta</taxon>
        <taxon>Magnoliopsida</taxon>
        <taxon>Ranunculales</taxon>
        <taxon>Papaveraceae</taxon>
        <taxon>Papaveroideae</taxon>
        <taxon>Papaver</taxon>
    </lineage>
</organism>
<reference evidence="1 2" key="1">
    <citation type="journal article" date="2018" name="Science">
        <title>The opium poppy genome and morphinan production.</title>
        <authorList>
            <person name="Guo L."/>
            <person name="Winzer T."/>
            <person name="Yang X."/>
            <person name="Li Y."/>
            <person name="Ning Z."/>
            <person name="He Z."/>
            <person name="Teodor R."/>
            <person name="Lu Y."/>
            <person name="Bowser T.A."/>
            <person name="Graham I.A."/>
            <person name="Ye K."/>
        </authorList>
    </citation>
    <scope>NUCLEOTIDE SEQUENCE [LARGE SCALE GENOMIC DNA]</scope>
    <source>
        <strain evidence="2">cv. HN1</strain>
        <tissue evidence="1">Leaves</tissue>
    </source>
</reference>
<proteinExistence type="predicted"/>